<gene>
    <name evidence="4" type="ORF">NA23_08030</name>
</gene>
<feature type="compositionally biased region" description="Polar residues" evidence="2">
    <location>
        <begin position="67"/>
        <end position="80"/>
    </location>
</feature>
<evidence type="ECO:0000313" key="5">
    <source>
        <dbReference type="Proteomes" id="UP000093740"/>
    </source>
</evidence>
<sequence>MVRKFVVRVNGKEYVVEVEELGAVQQTQSVQNTITQSVQTVSQPVQTQSQALGEKSPAVVETKVPRPTQSTQEPAVSSSGLSAKIISPMSGVILKVLVSEGQKVEYGQKVVILEAMKMENDIVADRPGTVKKIHVKEGDTVDTGQVLVELE</sequence>
<keyword evidence="1" id="KW-0092">Biotin</keyword>
<feature type="region of interest" description="Disordered" evidence="2">
    <location>
        <begin position="48"/>
        <end position="80"/>
    </location>
</feature>
<dbReference type="InterPro" id="IPR050709">
    <property type="entry name" value="Biotin_Carboxyl_Carrier/Decarb"/>
</dbReference>
<protein>
    <submittedName>
        <fullName evidence="4">Biotin/lipoyl-binding protein</fullName>
    </submittedName>
</protein>
<dbReference type="FunFam" id="2.40.50.100:FF:000003">
    <property type="entry name" value="Acetyl-CoA carboxylase biotin carboxyl carrier protein"/>
    <property type="match status" value="1"/>
</dbReference>
<feature type="domain" description="Lipoyl-binding" evidence="3">
    <location>
        <begin position="76"/>
        <end position="151"/>
    </location>
</feature>
<dbReference type="InterPro" id="IPR001882">
    <property type="entry name" value="Biotin_BS"/>
</dbReference>
<dbReference type="InterPro" id="IPR011053">
    <property type="entry name" value="Single_hybrid_motif"/>
</dbReference>
<organism evidence="4 5">
    <name type="scientific">Fervidobacterium islandicum</name>
    <dbReference type="NCBI Taxonomy" id="2423"/>
    <lineage>
        <taxon>Bacteria</taxon>
        <taxon>Thermotogati</taxon>
        <taxon>Thermotogota</taxon>
        <taxon>Thermotogae</taxon>
        <taxon>Thermotogales</taxon>
        <taxon>Fervidobacteriaceae</taxon>
        <taxon>Fervidobacterium</taxon>
    </lineage>
</organism>
<dbReference type="Proteomes" id="UP000093740">
    <property type="component" value="Chromosome"/>
</dbReference>
<dbReference type="AlphaFoldDB" id="A0AAI8CMG5"/>
<dbReference type="PROSITE" id="PS00188">
    <property type="entry name" value="BIOTIN"/>
    <property type="match status" value="1"/>
</dbReference>
<evidence type="ECO:0000256" key="1">
    <source>
        <dbReference type="ARBA" id="ARBA00023267"/>
    </source>
</evidence>
<dbReference type="Pfam" id="PF00364">
    <property type="entry name" value="Biotin_lipoyl"/>
    <property type="match status" value="1"/>
</dbReference>
<dbReference type="CDD" id="cd06850">
    <property type="entry name" value="biotinyl_domain"/>
    <property type="match status" value="1"/>
</dbReference>
<dbReference type="KEGG" id="fia:NA23_08030"/>
<dbReference type="InterPro" id="IPR000089">
    <property type="entry name" value="Biotin_lipoyl"/>
</dbReference>
<dbReference type="Gene3D" id="2.40.50.100">
    <property type="match status" value="1"/>
</dbReference>
<name>A0AAI8CMG5_FERIS</name>
<dbReference type="PROSITE" id="PS50968">
    <property type="entry name" value="BIOTINYL_LIPOYL"/>
    <property type="match status" value="1"/>
</dbReference>
<accession>A0AAI8CMG5</accession>
<dbReference type="SUPFAM" id="SSF51230">
    <property type="entry name" value="Single hybrid motif"/>
    <property type="match status" value="1"/>
</dbReference>
<proteinExistence type="predicted"/>
<evidence type="ECO:0000256" key="2">
    <source>
        <dbReference type="SAM" id="MobiDB-lite"/>
    </source>
</evidence>
<dbReference type="PANTHER" id="PTHR45266:SF3">
    <property type="entry name" value="OXALOACETATE DECARBOXYLASE ALPHA CHAIN"/>
    <property type="match status" value="1"/>
</dbReference>
<reference evidence="4 5" key="1">
    <citation type="journal article" date="2015" name="Stand. Genomic Sci.">
        <title>Genome sequence of a native-feather degrading extremely thermophilic Eubacterium, Fervidobacterium islandicum AW-1.</title>
        <authorList>
            <person name="Lee Y.J."/>
            <person name="Jeong H."/>
            <person name="Park G.S."/>
            <person name="Kwak Y."/>
            <person name="Lee S.J."/>
            <person name="Lee S.J."/>
            <person name="Park M.K."/>
            <person name="Kim J.Y."/>
            <person name="Kang H.K."/>
            <person name="Shin J.H."/>
            <person name="Lee D.W."/>
        </authorList>
    </citation>
    <scope>NUCLEOTIDE SEQUENCE [LARGE SCALE GENOMIC DNA]</scope>
    <source>
        <strain evidence="4 5">AW-1</strain>
    </source>
</reference>
<evidence type="ECO:0000259" key="3">
    <source>
        <dbReference type="PROSITE" id="PS50968"/>
    </source>
</evidence>
<dbReference type="EMBL" id="CP014334">
    <property type="protein sequence ID" value="AMW33190.1"/>
    <property type="molecule type" value="Genomic_DNA"/>
</dbReference>
<keyword evidence="5" id="KW-1185">Reference proteome</keyword>
<dbReference type="RefSeq" id="WP_033192167.1">
    <property type="nucleotide sequence ID" value="NZ_CP014334.2"/>
</dbReference>
<evidence type="ECO:0000313" key="4">
    <source>
        <dbReference type="EMBL" id="AMW33190.1"/>
    </source>
</evidence>
<dbReference type="PANTHER" id="PTHR45266">
    <property type="entry name" value="OXALOACETATE DECARBOXYLASE ALPHA CHAIN"/>
    <property type="match status" value="1"/>
</dbReference>